<dbReference type="GO" id="GO:0005524">
    <property type="term" value="F:ATP binding"/>
    <property type="evidence" value="ECO:0007669"/>
    <property type="project" value="UniProtKB-KW"/>
</dbReference>
<evidence type="ECO:0000313" key="14">
    <source>
        <dbReference type="EMBL" id="CAL4782718.1"/>
    </source>
</evidence>
<dbReference type="SUPFAM" id="SSF81665">
    <property type="entry name" value="Calcium ATPase, transmembrane domain M"/>
    <property type="match status" value="1"/>
</dbReference>
<dbReference type="SFLD" id="SFLDG00002">
    <property type="entry name" value="C1.7:_P-type_atpase_like"/>
    <property type="match status" value="1"/>
</dbReference>
<evidence type="ECO:0000256" key="2">
    <source>
        <dbReference type="ARBA" id="ARBA00022692"/>
    </source>
</evidence>
<dbReference type="InterPro" id="IPR008250">
    <property type="entry name" value="ATPase_P-typ_transduc_dom_A_sf"/>
</dbReference>
<keyword evidence="3" id="KW-0479">Metal-binding</keyword>
<comment type="subcellular location">
    <subcellularLocation>
        <location evidence="1">Membrane</location>
        <topology evidence="1">Multi-pass membrane protein</topology>
    </subcellularLocation>
</comment>
<dbReference type="SUPFAM" id="SSF81660">
    <property type="entry name" value="Metal cation-transporting ATPase, ATP-binding domain N"/>
    <property type="match status" value="1"/>
</dbReference>
<protein>
    <submittedName>
        <fullName evidence="14">Cation-transporting ATPase, putative</fullName>
    </submittedName>
</protein>
<evidence type="ECO:0000256" key="4">
    <source>
        <dbReference type="ARBA" id="ARBA00022741"/>
    </source>
</evidence>
<feature type="transmembrane region" description="Helical" evidence="10">
    <location>
        <begin position="1289"/>
        <end position="1310"/>
    </location>
</feature>
<name>A0A9P1G0Y2_9DINO</name>
<feature type="domain" description="P-type ATPase A" evidence="11">
    <location>
        <begin position="645"/>
        <end position="762"/>
    </location>
</feature>
<feature type="transmembrane region" description="Helical" evidence="10">
    <location>
        <begin position="1381"/>
        <end position="1401"/>
    </location>
</feature>
<reference evidence="14 15" key="2">
    <citation type="submission" date="2024-05" db="EMBL/GenBank/DDBJ databases">
        <authorList>
            <person name="Chen Y."/>
            <person name="Shah S."/>
            <person name="Dougan E. K."/>
            <person name="Thang M."/>
            <person name="Chan C."/>
        </authorList>
    </citation>
    <scope>NUCLEOTIDE SEQUENCE [LARGE SCALE GENOMIC DNA]</scope>
</reference>
<evidence type="ECO:0000256" key="5">
    <source>
        <dbReference type="ARBA" id="ARBA00022840"/>
    </source>
</evidence>
<dbReference type="Gene3D" id="3.40.50.1000">
    <property type="entry name" value="HAD superfamily/HAD-like"/>
    <property type="match status" value="1"/>
</dbReference>
<feature type="transmembrane region" description="Helical" evidence="10">
    <location>
        <begin position="1260"/>
        <end position="1283"/>
    </location>
</feature>
<dbReference type="Gene3D" id="2.70.150.10">
    <property type="entry name" value="Calcium-transporting ATPase, cytoplasmic transduction domain A"/>
    <property type="match status" value="1"/>
</dbReference>
<proteinExistence type="predicted"/>
<dbReference type="Pfam" id="PF00149">
    <property type="entry name" value="Metallophos"/>
    <property type="match status" value="1"/>
</dbReference>
<accession>A0A9P1G0Y2</accession>
<keyword evidence="9 10" id="KW-0472">Membrane</keyword>
<dbReference type="InterPro" id="IPR044492">
    <property type="entry name" value="P_typ_ATPase_HD_dom"/>
</dbReference>
<dbReference type="GO" id="GO:0016020">
    <property type="term" value="C:membrane"/>
    <property type="evidence" value="ECO:0007669"/>
    <property type="project" value="UniProtKB-SubCell"/>
</dbReference>
<dbReference type="InterPro" id="IPR059000">
    <property type="entry name" value="ATPase_P-type_domA"/>
</dbReference>
<keyword evidence="7" id="KW-1278">Translocase</keyword>
<evidence type="ECO:0000256" key="8">
    <source>
        <dbReference type="ARBA" id="ARBA00022989"/>
    </source>
</evidence>
<dbReference type="InterPro" id="IPR029052">
    <property type="entry name" value="Metallo-depent_PP-like"/>
</dbReference>
<dbReference type="SFLD" id="SFLDF00027">
    <property type="entry name" value="p-type_atpase"/>
    <property type="match status" value="1"/>
</dbReference>
<dbReference type="GO" id="GO:0140358">
    <property type="term" value="F:P-type transmembrane transporter activity"/>
    <property type="evidence" value="ECO:0007669"/>
    <property type="project" value="InterPro"/>
</dbReference>
<dbReference type="Pfam" id="PF00122">
    <property type="entry name" value="E1-E2_ATPase"/>
    <property type="match status" value="1"/>
</dbReference>
<dbReference type="Gene3D" id="3.40.1110.10">
    <property type="entry name" value="Calcium-transporting ATPase, cytoplasmic domain N"/>
    <property type="match status" value="1"/>
</dbReference>
<sequence>MYGSFRRICSSGALGVAAGVLALRARRVTFAMPEPAARFGVVADVQYADVDDGWNFRHTQKRRYRGALDALKMAVEDWKKGPPLVFIADLGDIIDQQCETNNDSERALQLVLDAWKDAPAEVFHLMGNHELYNFNREEAKTLIPNIFPWYRNLRLVPGWRFIILDSYELNVIEKGGGSSVEEGIAYFKQHNPNDLQAPRGTIDMGAGLSGLQKRFVPMGGGMKSQQLAWLRQELEDVAAAGERAIVLTHLPCAPQATVPPALLWNYDELLAVLREFAGLVPLVLAGHYHDGGYAFDTESLTHHRQSSTKVMAVATASWHCYRERVLARVRRQCTKQIGGFGKALMFHSPDSVPRNFVQFGYRSTICGTICDYSWLVLPLAGYLVMIWGCYIAYVISDGIPFPPGVDYWKETFGSWNGLMLPWCVWFTIVHITAGVASKFYTAMSAHSMLPCVSMEDATHLIVDEQVFVDPDDVVDPDETQGEDSWITKRLARLTQRVKRAKARQVMKIEEDADGTRHVEYTCVRYIYNEDTQSFVPMGLIDPDPQEAHAILARGGLSEELAAETLAACGDNSIHVHVAGILEALGSEFSDFTYIFNSIGTWAYIAYSTWNIGSVWLIMMLGSGIYRALFIVRPNQKKIAEMAAMKQSCTVLRDNKWKEIDVSQIVLGDIVQVHDGNDAKLPCDGILLQGSLIVNESMLTGEPMPIAKAPVENNTNFRVTDKLNKAYAGTLALESTGPAEGKSILYCTNVGALTTRGQLVRMVLFPASVKFKYNDQLPIVYSIMSIYIAIVVLVLILLSDIGSLVATYLTVLCTVAMALNPMLPVSMVMGQSVSAGRLDDPKGDYHIKCLQPGRIPIAGKISTMVFDKTGTITKAGMDFAGVYGVSGQRFCEKVQFDDMDPESQQNRNLIDNAPGAQATDLRTALATCHTVKQLGSTGALVGNQVECAMVRTVGWSLGKQEMTSPQGEVLRIVRELEFDHHSMTSGAVVRDSSQRLEVFIKGSYEKVKSLALPQTVPPDYDQVTMQCAKQNYYTLGISNKDLGSMSDDQVRNMPREQLERDVSICGLLLFRNEMKADSPDAIESLKEGSVRSVICTGDNELTGIAIGRQEKWKESKRLTVMNPNLLRAQEVSPDYPDPHCQLALTCSAWRYLYEQKQDLEHLWGRCVVFARMKPDDKINVVKYLQGRGLVVGMAGDGGNDCGGLRAAHAGLALSDAEASMVAPFSTGRLGKGAAKNDISLTTVPDLIREGRACLATNMATFMYFMVYAFLLTTLRTFYIVFLNISLGEWVWMTNDIGVGVIMMFFMTQSWAKPTLAKYRPTATLLGLRTISGVMVPYGLGCILLALLTVILHSTAWYDPLNPNWIHVLPKDWMKKGDNYDSAIGVLILFIVLSTTAYVNTYGGDFRRAICRNVGINIMYAL</sequence>
<dbReference type="OrthoDB" id="289856at2759"/>
<keyword evidence="8 10" id="KW-1133">Transmembrane helix</keyword>
<evidence type="ECO:0000256" key="6">
    <source>
        <dbReference type="ARBA" id="ARBA00022842"/>
    </source>
</evidence>
<dbReference type="SFLD" id="SFLDS00003">
    <property type="entry name" value="Haloacid_Dehalogenase"/>
    <property type="match status" value="1"/>
</dbReference>
<dbReference type="PRINTS" id="PR00119">
    <property type="entry name" value="CATATPASE"/>
</dbReference>
<evidence type="ECO:0000259" key="12">
    <source>
        <dbReference type="Pfam" id="PF00149"/>
    </source>
</evidence>
<dbReference type="PROSITE" id="PS00154">
    <property type="entry name" value="ATPASE_E1_E2"/>
    <property type="match status" value="1"/>
</dbReference>
<evidence type="ECO:0000313" key="15">
    <source>
        <dbReference type="Proteomes" id="UP001152797"/>
    </source>
</evidence>
<dbReference type="PANTHER" id="PTHR45630">
    <property type="entry name" value="CATION-TRANSPORTING ATPASE-RELATED"/>
    <property type="match status" value="1"/>
</dbReference>
<evidence type="ECO:0000259" key="11">
    <source>
        <dbReference type="Pfam" id="PF00122"/>
    </source>
</evidence>
<feature type="transmembrane region" description="Helical" evidence="10">
    <location>
        <begin position="372"/>
        <end position="396"/>
    </location>
</feature>
<evidence type="ECO:0000256" key="7">
    <source>
        <dbReference type="ARBA" id="ARBA00022967"/>
    </source>
</evidence>
<feature type="transmembrane region" description="Helical" evidence="10">
    <location>
        <begin position="803"/>
        <end position="822"/>
    </location>
</feature>
<dbReference type="EMBL" id="CAMXCT030002070">
    <property type="protein sequence ID" value="CAL4782718.1"/>
    <property type="molecule type" value="Genomic_DNA"/>
</dbReference>
<feature type="non-terminal residue" evidence="13">
    <location>
        <position position="1"/>
    </location>
</feature>
<keyword evidence="4" id="KW-0547">Nucleotide-binding</keyword>
<dbReference type="GO" id="GO:0046872">
    <property type="term" value="F:metal ion binding"/>
    <property type="evidence" value="ECO:0007669"/>
    <property type="project" value="UniProtKB-KW"/>
</dbReference>
<dbReference type="GO" id="GO:0016787">
    <property type="term" value="F:hydrolase activity"/>
    <property type="evidence" value="ECO:0007669"/>
    <property type="project" value="InterPro"/>
</dbReference>
<dbReference type="GO" id="GO:0019829">
    <property type="term" value="F:ATPase-coupled monoatomic cation transmembrane transporter activity"/>
    <property type="evidence" value="ECO:0007669"/>
    <property type="project" value="TreeGrafter"/>
</dbReference>
<evidence type="ECO:0000256" key="9">
    <source>
        <dbReference type="ARBA" id="ARBA00023136"/>
    </source>
</evidence>
<comment type="caution">
    <text evidence="13">The sequence shown here is derived from an EMBL/GenBank/DDBJ whole genome shotgun (WGS) entry which is preliminary data.</text>
</comment>
<evidence type="ECO:0000313" key="13">
    <source>
        <dbReference type="EMBL" id="CAI3995406.1"/>
    </source>
</evidence>
<dbReference type="EMBL" id="CAMXCT010002070">
    <property type="protein sequence ID" value="CAI3995406.1"/>
    <property type="molecule type" value="Genomic_DNA"/>
</dbReference>
<dbReference type="SUPFAM" id="SSF81653">
    <property type="entry name" value="Calcium ATPase, transduction domain A"/>
    <property type="match status" value="1"/>
</dbReference>
<dbReference type="InterPro" id="IPR018303">
    <property type="entry name" value="ATPase_P-typ_P_site"/>
</dbReference>
<dbReference type="SUPFAM" id="SSF56784">
    <property type="entry name" value="HAD-like"/>
    <property type="match status" value="1"/>
</dbReference>
<dbReference type="InterPro" id="IPR023299">
    <property type="entry name" value="ATPase_P-typ_cyto_dom_N"/>
</dbReference>
<feature type="transmembrane region" description="Helical" evidence="10">
    <location>
        <begin position="778"/>
        <end position="797"/>
    </location>
</feature>
<keyword evidence="5" id="KW-0067">ATP-binding</keyword>
<dbReference type="InterPro" id="IPR023298">
    <property type="entry name" value="ATPase_P-typ_TM_dom_sf"/>
</dbReference>
<keyword evidence="2 10" id="KW-0812">Transmembrane</keyword>
<dbReference type="InterPro" id="IPR036412">
    <property type="entry name" value="HAD-like_sf"/>
</dbReference>
<feature type="transmembrane region" description="Helical" evidence="10">
    <location>
        <begin position="417"/>
        <end position="440"/>
    </location>
</feature>
<gene>
    <name evidence="13" type="ORF">C1SCF055_LOCUS21977</name>
</gene>
<reference evidence="13" key="1">
    <citation type="submission" date="2022-10" db="EMBL/GenBank/DDBJ databases">
        <authorList>
            <person name="Chen Y."/>
            <person name="Dougan E. K."/>
            <person name="Chan C."/>
            <person name="Rhodes N."/>
            <person name="Thang M."/>
        </authorList>
    </citation>
    <scope>NUCLEOTIDE SEQUENCE</scope>
</reference>
<dbReference type="Proteomes" id="UP001152797">
    <property type="component" value="Unassembled WGS sequence"/>
</dbReference>
<dbReference type="PANTHER" id="PTHR45630:SF11">
    <property type="entry name" value="CATION-TRANSPORTING P-TYPE ATPASE N-TERMINAL DOMAIN-CONTAINING PROTEIN"/>
    <property type="match status" value="1"/>
</dbReference>
<dbReference type="InterPro" id="IPR006544">
    <property type="entry name" value="P-type_TPase_V"/>
</dbReference>
<dbReference type="InterPro" id="IPR023214">
    <property type="entry name" value="HAD_sf"/>
</dbReference>
<feature type="domain" description="Calcineurin-like phosphoesterase" evidence="12">
    <location>
        <begin position="38"/>
        <end position="290"/>
    </location>
</feature>
<evidence type="ECO:0000256" key="3">
    <source>
        <dbReference type="ARBA" id="ARBA00022723"/>
    </source>
</evidence>
<dbReference type="EMBL" id="CAMXCT020002070">
    <property type="protein sequence ID" value="CAL1148781.1"/>
    <property type="molecule type" value="Genomic_DNA"/>
</dbReference>
<keyword evidence="15" id="KW-1185">Reference proteome</keyword>
<organism evidence="13">
    <name type="scientific">Cladocopium goreaui</name>
    <dbReference type="NCBI Taxonomy" id="2562237"/>
    <lineage>
        <taxon>Eukaryota</taxon>
        <taxon>Sar</taxon>
        <taxon>Alveolata</taxon>
        <taxon>Dinophyceae</taxon>
        <taxon>Suessiales</taxon>
        <taxon>Symbiodiniaceae</taxon>
        <taxon>Cladocopium</taxon>
    </lineage>
</organism>
<dbReference type="InterPro" id="IPR004843">
    <property type="entry name" value="Calcineurin-like_PHP"/>
</dbReference>
<keyword evidence="6" id="KW-0460">Magnesium</keyword>
<evidence type="ECO:0000256" key="1">
    <source>
        <dbReference type="ARBA" id="ARBA00004141"/>
    </source>
</evidence>
<dbReference type="Gene3D" id="3.60.21.10">
    <property type="match status" value="1"/>
</dbReference>
<evidence type="ECO:0000256" key="10">
    <source>
        <dbReference type="SAM" id="Phobius"/>
    </source>
</evidence>
<feature type="transmembrane region" description="Helical" evidence="10">
    <location>
        <begin position="1331"/>
        <end position="1356"/>
    </location>
</feature>
<dbReference type="SUPFAM" id="SSF56300">
    <property type="entry name" value="Metallo-dependent phosphatases"/>
    <property type="match status" value="1"/>
</dbReference>
<feature type="transmembrane region" description="Helical" evidence="10">
    <location>
        <begin position="611"/>
        <end position="631"/>
    </location>
</feature>